<dbReference type="InterPro" id="IPR004045">
    <property type="entry name" value="Glutathione_S-Trfase_N"/>
</dbReference>
<dbReference type="PANTHER" id="PTHR44051">
    <property type="entry name" value="GLUTATHIONE S-TRANSFERASE-RELATED"/>
    <property type="match status" value="1"/>
</dbReference>
<reference evidence="5" key="2">
    <citation type="submission" date="2022-03" db="EMBL/GenBank/DDBJ databases">
        <title>Genome Encyclopedia of Bacteria and Archaea VI: Functional Genomics of Type Strains.</title>
        <authorList>
            <person name="Whitman W."/>
        </authorList>
    </citation>
    <scope>NUCLEOTIDE SEQUENCE</scope>
    <source>
        <strain evidence="5">HSC-15S17</strain>
    </source>
</reference>
<dbReference type="PROSITE" id="PS50404">
    <property type="entry name" value="GST_NTER"/>
    <property type="match status" value="1"/>
</dbReference>
<dbReference type="SFLD" id="SFLDG00358">
    <property type="entry name" value="Main_(cytGST)"/>
    <property type="match status" value="1"/>
</dbReference>
<feature type="domain" description="GST C-terminal" evidence="3">
    <location>
        <begin position="84"/>
        <end position="219"/>
    </location>
</feature>
<sequence>MILYHSIAARSFRPLWMLEELGLPYELRMMAFPPRVHDKSYLDINPCGTVPAFFDGDMRMTESAAICQYLAERHPAARLNVALDEADYGAWLNYLHFGEATLTFPQTLVLRYSRFESPERLQPQVVEDYSRWFLSRLKTLTPRLEQNEFLCAGRFTAADVSIGYALLLAEQLGLHTSFTPAVAAYWQRLRQRPAFLRAQAAEQAAALAQGVSSRPATELPTEAI</sequence>
<dbReference type="AlphaFoldDB" id="A0AA41HJX6"/>
<dbReference type="Proteomes" id="UP001162889">
    <property type="component" value="Unassembled WGS sequence"/>
</dbReference>
<dbReference type="SFLD" id="SFLDS00019">
    <property type="entry name" value="Glutathione_Transferase_(cytos"/>
    <property type="match status" value="1"/>
</dbReference>
<evidence type="ECO:0000313" key="5">
    <source>
        <dbReference type="EMBL" id="MCP2012678.1"/>
    </source>
</evidence>
<dbReference type="EMBL" id="JALJZU010000025">
    <property type="protein sequence ID" value="MCP2012678.1"/>
    <property type="molecule type" value="Genomic_DNA"/>
</dbReference>
<dbReference type="Proteomes" id="UP001155901">
    <property type="component" value="Unassembled WGS sequence"/>
</dbReference>
<comment type="caution">
    <text evidence="4">The sequence shown here is derived from an EMBL/GenBank/DDBJ whole genome shotgun (WGS) entry which is preliminary data.</text>
</comment>
<dbReference type="SFLD" id="SFLDG01150">
    <property type="entry name" value="Main.1:_Beta-like"/>
    <property type="match status" value="1"/>
</dbReference>
<dbReference type="CDD" id="cd03046">
    <property type="entry name" value="GST_N_GTT1_like"/>
    <property type="match status" value="1"/>
</dbReference>
<dbReference type="PROSITE" id="PS50405">
    <property type="entry name" value="GST_CTER"/>
    <property type="match status" value="1"/>
</dbReference>
<dbReference type="Pfam" id="PF02798">
    <property type="entry name" value="GST_N"/>
    <property type="match status" value="1"/>
</dbReference>
<evidence type="ECO:0000256" key="1">
    <source>
        <dbReference type="RuleBase" id="RU003494"/>
    </source>
</evidence>
<protein>
    <submittedName>
        <fullName evidence="4 5">Glutathione S-transferase</fullName>
    </submittedName>
</protein>
<name>A0AA41HJX6_9BURK</name>
<dbReference type="InterPro" id="IPR040079">
    <property type="entry name" value="Glutathione_S-Trfase"/>
</dbReference>
<reference evidence="4" key="1">
    <citation type="submission" date="2021-07" db="EMBL/GenBank/DDBJ databases">
        <title>Characterization of violacein-producing bacteria and related species.</title>
        <authorList>
            <person name="Wilson H.S."/>
            <person name="De Leon M.E."/>
        </authorList>
    </citation>
    <scope>NUCLEOTIDE SEQUENCE</scope>
    <source>
        <strain evidence="4">HSC-15S17</strain>
    </source>
</reference>
<keyword evidence="7" id="KW-1185">Reference proteome</keyword>
<evidence type="ECO:0000313" key="4">
    <source>
        <dbReference type="EMBL" id="MBV6325506.1"/>
    </source>
</evidence>
<organism evidence="4 6">
    <name type="scientific">Duganella violaceipulchra</name>
    <dbReference type="NCBI Taxonomy" id="2849652"/>
    <lineage>
        <taxon>Bacteria</taxon>
        <taxon>Pseudomonadati</taxon>
        <taxon>Pseudomonadota</taxon>
        <taxon>Betaproteobacteria</taxon>
        <taxon>Burkholderiales</taxon>
        <taxon>Oxalobacteraceae</taxon>
        <taxon>Telluria group</taxon>
        <taxon>Duganella</taxon>
    </lineage>
</organism>
<dbReference type="InterPro" id="IPR010987">
    <property type="entry name" value="Glutathione-S-Trfase_C-like"/>
</dbReference>
<feature type="domain" description="GST N-terminal" evidence="2">
    <location>
        <begin position="1"/>
        <end position="78"/>
    </location>
</feature>
<dbReference type="Pfam" id="PF00043">
    <property type="entry name" value="GST_C"/>
    <property type="match status" value="1"/>
</dbReference>
<evidence type="ECO:0000259" key="2">
    <source>
        <dbReference type="PROSITE" id="PS50404"/>
    </source>
</evidence>
<dbReference type="EMBL" id="JAHTGR010000034">
    <property type="protein sequence ID" value="MBV6325506.1"/>
    <property type="molecule type" value="Genomic_DNA"/>
</dbReference>
<proteinExistence type="inferred from homology"/>
<dbReference type="RefSeq" id="WP_217946397.1">
    <property type="nucleotide sequence ID" value="NZ_JAHTGR010000034.1"/>
</dbReference>
<evidence type="ECO:0000313" key="7">
    <source>
        <dbReference type="Proteomes" id="UP001162889"/>
    </source>
</evidence>
<evidence type="ECO:0000259" key="3">
    <source>
        <dbReference type="PROSITE" id="PS50405"/>
    </source>
</evidence>
<accession>A0AA41HJX6</accession>
<dbReference type="PANTHER" id="PTHR44051:SF21">
    <property type="entry name" value="GLUTATHIONE S-TRANSFERASE FAMILY PROTEIN"/>
    <property type="match status" value="1"/>
</dbReference>
<evidence type="ECO:0000313" key="6">
    <source>
        <dbReference type="Proteomes" id="UP001155901"/>
    </source>
</evidence>
<gene>
    <name evidence="4" type="ORF">KVP70_31830</name>
    <name evidence="5" type="ORF">L1274_006449</name>
</gene>
<comment type="similarity">
    <text evidence="1">Belongs to the GST superfamily.</text>
</comment>
<dbReference type="InterPro" id="IPR004046">
    <property type="entry name" value="GST_C"/>
</dbReference>